<proteinExistence type="predicted"/>
<name>A0AAD4M003_9AGAM</name>
<accession>A0AAD4M003</accession>
<dbReference type="Pfam" id="PF18142">
    <property type="entry name" value="SLATT_fungal"/>
    <property type="match status" value="1"/>
</dbReference>
<feature type="transmembrane region" description="Helical" evidence="1">
    <location>
        <begin position="32"/>
        <end position="53"/>
    </location>
</feature>
<organism evidence="3 4">
    <name type="scientific">Multifurca ochricompacta</name>
    <dbReference type="NCBI Taxonomy" id="376703"/>
    <lineage>
        <taxon>Eukaryota</taxon>
        <taxon>Fungi</taxon>
        <taxon>Dikarya</taxon>
        <taxon>Basidiomycota</taxon>
        <taxon>Agaricomycotina</taxon>
        <taxon>Agaricomycetes</taxon>
        <taxon>Russulales</taxon>
        <taxon>Russulaceae</taxon>
        <taxon>Multifurca</taxon>
    </lineage>
</organism>
<dbReference type="InterPro" id="IPR041622">
    <property type="entry name" value="SLATT_fungi"/>
</dbReference>
<dbReference type="Proteomes" id="UP001203297">
    <property type="component" value="Unassembled WGS sequence"/>
</dbReference>
<keyword evidence="1" id="KW-0472">Membrane</keyword>
<keyword evidence="1" id="KW-1133">Transmembrane helix</keyword>
<sequence>MTISERLQPTIGAATDERDKAVKRAKMTGNSLNVAIGVQVVLGALTTGLGAALSGKSSFVGISVLGGASTLAASYLTRARGSNEPEFSLLHAKSFNQFLREVHGFKLDHRHKNWPCTRRRIEEFRLGLEGILGNPARSMAMGDDMGSRPGSVFMPAGLEVGVGVCAWGGEGMGKNPGISVGMEAGANAAAPGKGPDRGIDVLPQ</sequence>
<keyword evidence="1" id="KW-0812">Transmembrane</keyword>
<protein>
    <recommendedName>
        <fullName evidence="2">SMODS and SLOG-associating 2TM effector domain-containing protein</fullName>
    </recommendedName>
</protein>
<dbReference type="NCBIfam" id="NF033635">
    <property type="entry name" value="SLATT_fungal"/>
    <property type="match status" value="1"/>
</dbReference>
<dbReference type="AlphaFoldDB" id="A0AAD4M003"/>
<evidence type="ECO:0000256" key="1">
    <source>
        <dbReference type="SAM" id="Phobius"/>
    </source>
</evidence>
<gene>
    <name evidence="3" type="ORF">B0F90DRAFT_1939095</name>
</gene>
<reference evidence="3" key="1">
    <citation type="journal article" date="2022" name="New Phytol.">
        <title>Evolutionary transition to the ectomycorrhizal habit in the genomes of a hyperdiverse lineage of mushroom-forming fungi.</title>
        <authorList>
            <person name="Looney B."/>
            <person name="Miyauchi S."/>
            <person name="Morin E."/>
            <person name="Drula E."/>
            <person name="Courty P.E."/>
            <person name="Kohler A."/>
            <person name="Kuo A."/>
            <person name="LaButti K."/>
            <person name="Pangilinan J."/>
            <person name="Lipzen A."/>
            <person name="Riley R."/>
            <person name="Andreopoulos W."/>
            <person name="He G."/>
            <person name="Johnson J."/>
            <person name="Nolan M."/>
            <person name="Tritt A."/>
            <person name="Barry K.W."/>
            <person name="Grigoriev I.V."/>
            <person name="Nagy L.G."/>
            <person name="Hibbett D."/>
            <person name="Henrissat B."/>
            <person name="Matheny P.B."/>
            <person name="Labbe J."/>
            <person name="Martin F.M."/>
        </authorList>
    </citation>
    <scope>NUCLEOTIDE SEQUENCE</scope>
    <source>
        <strain evidence="3">BPL690</strain>
    </source>
</reference>
<evidence type="ECO:0000313" key="4">
    <source>
        <dbReference type="Proteomes" id="UP001203297"/>
    </source>
</evidence>
<evidence type="ECO:0000313" key="3">
    <source>
        <dbReference type="EMBL" id="KAI0296984.1"/>
    </source>
</evidence>
<dbReference type="EMBL" id="WTXG01000042">
    <property type="protein sequence ID" value="KAI0296984.1"/>
    <property type="molecule type" value="Genomic_DNA"/>
</dbReference>
<comment type="caution">
    <text evidence="3">The sequence shown here is derived from an EMBL/GenBank/DDBJ whole genome shotgun (WGS) entry which is preliminary data.</text>
</comment>
<evidence type="ECO:0000259" key="2">
    <source>
        <dbReference type="Pfam" id="PF18142"/>
    </source>
</evidence>
<keyword evidence="4" id="KW-1185">Reference proteome</keyword>
<feature type="domain" description="SMODS and SLOG-associating 2TM effector" evidence="2">
    <location>
        <begin position="14"/>
        <end position="132"/>
    </location>
</feature>